<evidence type="ECO:0000259" key="7">
    <source>
        <dbReference type="PROSITE" id="PS50157"/>
    </source>
</evidence>
<organism evidence="8 9">
    <name type="scientific">Pontoporia blainvillei</name>
    <name type="common">Franciscana</name>
    <name type="synonym">Delphinus blainvillei</name>
    <dbReference type="NCBI Taxonomy" id="48723"/>
    <lineage>
        <taxon>Eukaryota</taxon>
        <taxon>Metazoa</taxon>
        <taxon>Chordata</taxon>
        <taxon>Craniata</taxon>
        <taxon>Vertebrata</taxon>
        <taxon>Euteleostomi</taxon>
        <taxon>Mammalia</taxon>
        <taxon>Eutheria</taxon>
        <taxon>Laurasiatheria</taxon>
        <taxon>Artiodactyla</taxon>
        <taxon>Whippomorpha</taxon>
        <taxon>Cetacea</taxon>
        <taxon>Odontoceti</taxon>
        <taxon>Pontoporiidae</taxon>
        <taxon>Pontoporia</taxon>
    </lineage>
</organism>
<name>A0ABX0S1R2_PONBL</name>
<proteinExistence type="predicted"/>
<dbReference type="Gene3D" id="3.30.160.60">
    <property type="entry name" value="Classic Zinc Finger"/>
    <property type="match status" value="4"/>
</dbReference>
<dbReference type="PANTHER" id="PTHR24396:SF21">
    <property type="entry name" value="ZINC FINGER PROTEIN 236"/>
    <property type="match status" value="1"/>
</dbReference>
<feature type="domain" description="C2H2-type" evidence="7">
    <location>
        <begin position="258"/>
        <end position="288"/>
    </location>
</feature>
<keyword evidence="5" id="KW-0539">Nucleus</keyword>
<dbReference type="PANTHER" id="PTHR24396">
    <property type="entry name" value="ZINC FINGER PROTEIN"/>
    <property type="match status" value="1"/>
</dbReference>
<feature type="domain" description="C2H2-type" evidence="7">
    <location>
        <begin position="25"/>
        <end position="53"/>
    </location>
</feature>
<dbReference type="Pfam" id="PF00096">
    <property type="entry name" value="zf-C2H2"/>
    <property type="match status" value="4"/>
</dbReference>
<evidence type="ECO:0000256" key="1">
    <source>
        <dbReference type="ARBA" id="ARBA00004123"/>
    </source>
</evidence>
<evidence type="ECO:0000256" key="2">
    <source>
        <dbReference type="ARBA" id="ARBA00022723"/>
    </source>
</evidence>
<comment type="caution">
    <text evidence="8">The sequence shown here is derived from an EMBL/GenBank/DDBJ whole genome shotgun (WGS) entry which is preliminary data.</text>
</comment>
<sequence length="333" mass="36526">MYVFVKLPSDLRRTNVGSVKNGPTYNCTECSCVFKSLGSLNTHISKMHMGGPQNSTSAAETAHVLTATLFQTLPLQQAEAQVTSAPSQQSSQAVADVIQQLLELSEPGPAGSSQPPQAGQQLSITVGVSQDILQIFASTSNAVMDTCISVESTFLEVSALSEGSIREENGVRWHVCPYCAKEFRKPSDLVRHIRIHTHEKPFKCPQCFRAFAVKSTLTAHVKTHSGVKAFKCQCCMKSFSTSGSLKVHVRLHTGVRPFACPHCDKKFRTSGHRKTHIASHFKHTELRKMRHQRKPAKVRVGKASAPVPDIPLQEPILITDVESELLGAYVEKV</sequence>
<reference evidence="8" key="1">
    <citation type="submission" date="2018-05" db="EMBL/GenBank/DDBJ databases">
        <authorList>
            <person name="Pedro S.L.S."/>
            <person name="Freitas R.C."/>
            <person name="Barreto A.S."/>
            <person name="Lima A.O.S."/>
        </authorList>
    </citation>
    <scope>NUCLEOTIDE SEQUENCE</scope>
    <source>
        <strain evidence="8">BP203</strain>
        <tissue evidence="8">Muscle</tissue>
    </source>
</reference>
<dbReference type="InterPro" id="IPR036236">
    <property type="entry name" value="Znf_C2H2_sf"/>
</dbReference>
<feature type="domain" description="C2H2-type" evidence="7">
    <location>
        <begin position="202"/>
        <end position="229"/>
    </location>
</feature>
<evidence type="ECO:0000313" key="8">
    <source>
        <dbReference type="EMBL" id="NIG58604.1"/>
    </source>
</evidence>
<evidence type="ECO:0000256" key="3">
    <source>
        <dbReference type="ARBA" id="ARBA00022771"/>
    </source>
</evidence>
<keyword evidence="3 6" id="KW-0863">Zinc-finger</keyword>
<dbReference type="PROSITE" id="PS00028">
    <property type="entry name" value="ZINC_FINGER_C2H2_1"/>
    <property type="match status" value="5"/>
</dbReference>
<dbReference type="SUPFAM" id="SSF57667">
    <property type="entry name" value="beta-beta-alpha zinc fingers"/>
    <property type="match status" value="2"/>
</dbReference>
<dbReference type="Proteomes" id="UP001165941">
    <property type="component" value="Unassembled WGS sequence"/>
</dbReference>
<dbReference type="SMART" id="SM00355">
    <property type="entry name" value="ZnF_C2H2"/>
    <property type="match status" value="5"/>
</dbReference>
<feature type="domain" description="C2H2-type" evidence="7">
    <location>
        <begin position="174"/>
        <end position="201"/>
    </location>
</feature>
<keyword evidence="4" id="KW-0862">Zinc</keyword>
<evidence type="ECO:0000256" key="4">
    <source>
        <dbReference type="ARBA" id="ARBA00022833"/>
    </source>
</evidence>
<keyword evidence="9" id="KW-1185">Reference proteome</keyword>
<gene>
    <name evidence="8" type="ORF">BU61_1533</name>
</gene>
<dbReference type="PROSITE" id="PS50157">
    <property type="entry name" value="ZINC_FINGER_C2H2_2"/>
    <property type="match status" value="5"/>
</dbReference>
<evidence type="ECO:0000313" key="9">
    <source>
        <dbReference type="Proteomes" id="UP001165941"/>
    </source>
</evidence>
<keyword evidence="2" id="KW-0479">Metal-binding</keyword>
<evidence type="ECO:0000256" key="6">
    <source>
        <dbReference type="PROSITE-ProRule" id="PRU00042"/>
    </source>
</evidence>
<dbReference type="InterPro" id="IPR013087">
    <property type="entry name" value="Znf_C2H2_type"/>
</dbReference>
<dbReference type="InterPro" id="IPR051643">
    <property type="entry name" value="Transcr_Reg_ZincFinger"/>
</dbReference>
<protein>
    <submittedName>
        <fullName evidence="8">Zinc finger protein</fullName>
    </submittedName>
</protein>
<evidence type="ECO:0000256" key="5">
    <source>
        <dbReference type="ARBA" id="ARBA00023242"/>
    </source>
</evidence>
<dbReference type="EMBL" id="PGGH01050354">
    <property type="protein sequence ID" value="NIG58604.1"/>
    <property type="molecule type" value="Genomic_DNA"/>
</dbReference>
<feature type="domain" description="C2H2-type" evidence="7">
    <location>
        <begin position="230"/>
        <end position="257"/>
    </location>
</feature>
<comment type="subcellular location">
    <subcellularLocation>
        <location evidence="1">Nucleus</location>
    </subcellularLocation>
</comment>
<accession>A0ABX0S1R2</accession>